<feature type="coiled-coil region" evidence="1">
    <location>
        <begin position="13"/>
        <end position="40"/>
    </location>
</feature>
<organism evidence="2 3">
    <name type="scientific">Mycobacterium novum</name>
    <dbReference type="NCBI Taxonomy" id="2492438"/>
    <lineage>
        <taxon>Bacteria</taxon>
        <taxon>Bacillati</taxon>
        <taxon>Actinomycetota</taxon>
        <taxon>Actinomycetes</taxon>
        <taxon>Mycobacteriales</taxon>
        <taxon>Mycobacteriaceae</taxon>
        <taxon>Mycobacterium</taxon>
    </lineage>
</organism>
<evidence type="ECO:0008006" key="4">
    <source>
        <dbReference type="Google" id="ProtNLM"/>
    </source>
</evidence>
<sequence>MSGPDSRAELSDKDLVESVLRDLREAAEKWEALVAEAENTTYSVDLGDVRAVANSDGRLLELTLHPCVVSDYTYSELSERLNVVFTALREEAESDFEARYGSSHR</sequence>
<dbReference type="KEGG" id="mnm:MNVM_17800"/>
<keyword evidence="1" id="KW-0175">Coiled coil</keyword>
<dbReference type="Pfam" id="PF10921">
    <property type="entry name" value="DUF2710"/>
    <property type="match status" value="1"/>
</dbReference>
<dbReference type="Proteomes" id="UP000466997">
    <property type="component" value="Chromosome"/>
</dbReference>
<reference evidence="2 3" key="1">
    <citation type="journal article" date="2019" name="Emerg. Microbes Infect.">
        <title>Comprehensive subspecies identification of 175 nontuberculous mycobacteria species based on 7547 genomic profiles.</title>
        <authorList>
            <person name="Matsumoto Y."/>
            <person name="Kinjo T."/>
            <person name="Motooka D."/>
            <person name="Nabeya D."/>
            <person name="Jung N."/>
            <person name="Uechi K."/>
            <person name="Horii T."/>
            <person name="Iida T."/>
            <person name="Fujita J."/>
            <person name="Nakamura S."/>
        </authorList>
    </citation>
    <scope>NUCLEOTIDE SEQUENCE [LARGE SCALE GENOMIC DNA]</scope>
    <source>
        <strain evidence="2 3">JCM 6391</strain>
    </source>
</reference>
<dbReference type="InterPro" id="IPR024296">
    <property type="entry name" value="DUF2710"/>
</dbReference>
<dbReference type="EMBL" id="AP022562">
    <property type="protein sequence ID" value="BBX12699.1"/>
    <property type="molecule type" value="Genomic_DNA"/>
</dbReference>
<protein>
    <recommendedName>
        <fullName evidence="4">DUF2710 domain-containing protein</fullName>
    </recommendedName>
</protein>
<evidence type="ECO:0000313" key="2">
    <source>
        <dbReference type="EMBL" id="BBX12699.1"/>
    </source>
</evidence>
<gene>
    <name evidence="2" type="ORF">MNVM_17800</name>
</gene>
<dbReference type="RefSeq" id="WP_013826990.1">
    <property type="nucleotide sequence ID" value="NZ_AP022562.1"/>
</dbReference>
<proteinExistence type="predicted"/>
<keyword evidence="3" id="KW-1185">Reference proteome</keyword>
<accession>A0A7I7JMX0</accession>
<name>A0A7I7JMX0_9MYCO</name>
<dbReference type="AlphaFoldDB" id="A0A7I7JMX0"/>
<evidence type="ECO:0000313" key="3">
    <source>
        <dbReference type="Proteomes" id="UP000466997"/>
    </source>
</evidence>
<evidence type="ECO:0000256" key="1">
    <source>
        <dbReference type="SAM" id="Coils"/>
    </source>
</evidence>